<accession>A0A174LJ15</accession>
<protein>
    <submittedName>
        <fullName evidence="3">N-acetylmuramoyl-L-alanine amidase</fullName>
        <ecNumber evidence="3">3.5.1.28</ecNumber>
    </submittedName>
</protein>
<dbReference type="PANTHER" id="PTHR30404:SF0">
    <property type="entry name" value="N-ACETYLMURAMOYL-L-ALANINE AMIDASE AMIC"/>
    <property type="match status" value="1"/>
</dbReference>
<dbReference type="InterPro" id="IPR050695">
    <property type="entry name" value="N-acetylmuramoyl_amidase_3"/>
</dbReference>
<dbReference type="SUPFAM" id="SSF53187">
    <property type="entry name" value="Zn-dependent exopeptidases"/>
    <property type="match status" value="1"/>
</dbReference>
<proteinExistence type="predicted"/>
<evidence type="ECO:0000259" key="2">
    <source>
        <dbReference type="SMART" id="SM00646"/>
    </source>
</evidence>
<dbReference type="CDD" id="cd02696">
    <property type="entry name" value="MurNAc-LAA"/>
    <property type="match status" value="1"/>
</dbReference>
<feature type="domain" description="MurNAc-LAA" evidence="2">
    <location>
        <begin position="64"/>
        <end position="174"/>
    </location>
</feature>
<keyword evidence="1 3" id="KW-0378">Hydrolase</keyword>
<dbReference type="AlphaFoldDB" id="A0A174LJ15"/>
<sequence length="229" mass="25853">MAVWILDAGHGGNDTGIVGRALGIKESDIVLEAVLEAKKHLERNGENVVLTRDDDTYLSLEERINIAEKSGGKFFVSFHMNSDIDSSIKGVQVFYTKDNYDSKRLAKLISEEILCDLGTNEKGVLKDESEKYDKFSGIAVIVYGEYLSNNDVEKEFDGKRFGRMIAKACLAMVDKVLLLTPITEPKETQQRAWRVCIGYYRDYNEAIDVMVDMHKKGFKRAHVVPYNGK</sequence>
<dbReference type="PANTHER" id="PTHR30404">
    <property type="entry name" value="N-ACETYLMURAMOYL-L-ALANINE AMIDASE"/>
    <property type="match status" value="1"/>
</dbReference>
<dbReference type="Pfam" id="PF01520">
    <property type="entry name" value="Amidase_3"/>
    <property type="match status" value="1"/>
</dbReference>
<evidence type="ECO:0000313" key="3">
    <source>
        <dbReference type="EMBL" id="CUP21640.1"/>
    </source>
</evidence>
<dbReference type="GO" id="GO:0008745">
    <property type="term" value="F:N-acetylmuramoyl-L-alanine amidase activity"/>
    <property type="evidence" value="ECO:0007669"/>
    <property type="project" value="UniProtKB-EC"/>
</dbReference>
<gene>
    <name evidence="3" type="primary">lytC_4</name>
    <name evidence="3" type="ORF">ERS852471_03217</name>
</gene>
<dbReference type="RefSeq" id="WP_055268336.1">
    <property type="nucleotide sequence ID" value="NZ_CABIXQ010000032.1"/>
</dbReference>
<dbReference type="Proteomes" id="UP000095594">
    <property type="component" value="Unassembled WGS sequence"/>
</dbReference>
<dbReference type="EC" id="3.5.1.28" evidence="3"/>
<name>A0A174LJ15_9CLOT</name>
<evidence type="ECO:0000256" key="1">
    <source>
        <dbReference type="ARBA" id="ARBA00022801"/>
    </source>
</evidence>
<dbReference type="OrthoDB" id="9772024at2"/>
<organism evidence="3 4">
    <name type="scientific">Clostridium disporicum</name>
    <dbReference type="NCBI Taxonomy" id="84024"/>
    <lineage>
        <taxon>Bacteria</taxon>
        <taxon>Bacillati</taxon>
        <taxon>Bacillota</taxon>
        <taxon>Clostridia</taxon>
        <taxon>Eubacteriales</taxon>
        <taxon>Clostridiaceae</taxon>
        <taxon>Clostridium</taxon>
    </lineage>
</organism>
<dbReference type="GO" id="GO:0030288">
    <property type="term" value="C:outer membrane-bounded periplasmic space"/>
    <property type="evidence" value="ECO:0007669"/>
    <property type="project" value="TreeGrafter"/>
</dbReference>
<reference evidence="3 4" key="1">
    <citation type="submission" date="2015-09" db="EMBL/GenBank/DDBJ databases">
        <authorList>
            <consortium name="Pathogen Informatics"/>
        </authorList>
    </citation>
    <scope>NUCLEOTIDE SEQUENCE [LARGE SCALE GENOMIC DNA]</scope>
    <source>
        <strain evidence="3 4">2789STDY5834856</strain>
    </source>
</reference>
<evidence type="ECO:0000313" key="4">
    <source>
        <dbReference type="Proteomes" id="UP000095594"/>
    </source>
</evidence>
<dbReference type="Gene3D" id="3.40.630.40">
    <property type="entry name" value="Zn-dependent exopeptidases"/>
    <property type="match status" value="1"/>
</dbReference>
<dbReference type="GO" id="GO:0009253">
    <property type="term" value="P:peptidoglycan catabolic process"/>
    <property type="evidence" value="ECO:0007669"/>
    <property type="project" value="InterPro"/>
</dbReference>
<dbReference type="SMART" id="SM00646">
    <property type="entry name" value="Ami_3"/>
    <property type="match status" value="1"/>
</dbReference>
<dbReference type="InterPro" id="IPR002508">
    <property type="entry name" value="MurNAc-LAA_cat"/>
</dbReference>
<dbReference type="EMBL" id="CYZX01000032">
    <property type="protein sequence ID" value="CUP21640.1"/>
    <property type="molecule type" value="Genomic_DNA"/>
</dbReference>